<dbReference type="PROSITE" id="PS00086">
    <property type="entry name" value="CYTOCHROME_P450"/>
    <property type="match status" value="1"/>
</dbReference>
<evidence type="ECO:0000256" key="5">
    <source>
        <dbReference type="ARBA" id="ARBA00023033"/>
    </source>
</evidence>
<dbReference type="PRINTS" id="PR00385">
    <property type="entry name" value="P450"/>
</dbReference>
<evidence type="ECO:0000256" key="2">
    <source>
        <dbReference type="ARBA" id="ARBA00022723"/>
    </source>
</evidence>
<dbReference type="Gene3D" id="1.10.630.10">
    <property type="entry name" value="Cytochrome P450"/>
    <property type="match status" value="1"/>
</dbReference>
<comment type="similarity">
    <text evidence="7">Belongs to the cytochrome P450 family.</text>
</comment>
<evidence type="ECO:0000256" key="3">
    <source>
        <dbReference type="ARBA" id="ARBA00023002"/>
    </source>
</evidence>
<dbReference type="GeneID" id="107487713"/>
<dbReference type="InterPro" id="IPR017972">
    <property type="entry name" value="Cyt_P450_CS"/>
</dbReference>
<protein>
    <submittedName>
        <fullName evidence="9">Isoflavone 3'-hydroxylase-like</fullName>
    </submittedName>
</protein>
<reference evidence="9" key="2">
    <citation type="submission" date="2025-08" db="UniProtKB">
        <authorList>
            <consortium name="RefSeq"/>
        </authorList>
    </citation>
    <scope>IDENTIFICATION</scope>
    <source>
        <tissue evidence="9">Whole plant</tissue>
    </source>
</reference>
<dbReference type="GO" id="GO:0016705">
    <property type="term" value="F:oxidoreductase activity, acting on paired donors, with incorporation or reduction of molecular oxygen"/>
    <property type="evidence" value="ECO:0007669"/>
    <property type="project" value="InterPro"/>
</dbReference>
<dbReference type="PANTHER" id="PTHR47947:SF24">
    <property type="entry name" value="ISOFLAVONE 2'-HYDROXYLASE-LIKE"/>
    <property type="match status" value="1"/>
</dbReference>
<dbReference type="Pfam" id="PF00067">
    <property type="entry name" value="p450"/>
    <property type="match status" value="1"/>
</dbReference>
<proteinExistence type="inferred from homology"/>
<name>A0A6P4D882_ARADU</name>
<dbReference type="PRINTS" id="PR00463">
    <property type="entry name" value="EP450I"/>
</dbReference>
<evidence type="ECO:0000256" key="7">
    <source>
        <dbReference type="RuleBase" id="RU000461"/>
    </source>
</evidence>
<comment type="cofactor">
    <cofactor evidence="6">
        <name>heme</name>
        <dbReference type="ChEBI" id="CHEBI:30413"/>
    </cofactor>
</comment>
<reference evidence="8" key="1">
    <citation type="journal article" date="2016" name="Nat. Genet.">
        <title>The genome sequences of Arachis duranensis and Arachis ipaensis, the diploid ancestors of cultivated peanut.</title>
        <authorList>
            <person name="Bertioli D.J."/>
            <person name="Cannon S.B."/>
            <person name="Froenicke L."/>
            <person name="Huang G."/>
            <person name="Farmer A.D."/>
            <person name="Cannon E.K."/>
            <person name="Liu X."/>
            <person name="Gao D."/>
            <person name="Clevenger J."/>
            <person name="Dash S."/>
            <person name="Ren L."/>
            <person name="Moretzsohn M.C."/>
            <person name="Shirasawa K."/>
            <person name="Huang W."/>
            <person name="Vidigal B."/>
            <person name="Abernathy B."/>
            <person name="Chu Y."/>
            <person name="Niederhuth C.E."/>
            <person name="Umale P."/>
            <person name="Araujo A.C."/>
            <person name="Kozik A."/>
            <person name="Kim K.D."/>
            <person name="Burow M.D."/>
            <person name="Varshney R.K."/>
            <person name="Wang X."/>
            <person name="Zhang X."/>
            <person name="Barkley N."/>
            <person name="Guimaraes P.M."/>
            <person name="Isobe S."/>
            <person name="Guo B."/>
            <person name="Liao B."/>
            <person name="Stalker H.T."/>
            <person name="Schmitz R.J."/>
            <person name="Scheffler B.E."/>
            <person name="Leal-Bertioli S.C."/>
            <person name="Xun X."/>
            <person name="Jackson S.A."/>
            <person name="Michelmore R."/>
            <person name="Ozias-Akins P."/>
        </authorList>
    </citation>
    <scope>NUCLEOTIDE SEQUENCE [LARGE SCALE GENOMIC DNA]</scope>
    <source>
        <strain evidence="8">cv. V14167</strain>
    </source>
</reference>
<dbReference type="RefSeq" id="XP_015963895.2">
    <property type="nucleotide sequence ID" value="XM_016108409.3"/>
</dbReference>
<keyword evidence="1 6" id="KW-0349">Heme</keyword>
<dbReference type="SUPFAM" id="SSF48264">
    <property type="entry name" value="Cytochrome P450"/>
    <property type="match status" value="1"/>
</dbReference>
<sequence length="264" mass="30173">MVRADAAVNIKVLQNATAAHFGFRPTYRRVWMAKQKAVAVIYGDWDESYNELPRWVLGVQLTMPGTVAVLRTCPVRIKKARKEIDTQIGQDRIVDESDITNTRLPYLQNIVNETFRLHPAAPLLVPHYSSEDCTLEGYKVPQNTIVLVNAWAIHRDPKVWSDDSTQFKPERFEKEGEANNLLTFGMGRRACPGANLAQRTVTLTLGLLIQCFQWKRITSQKIDMTEDKGLTMPKKIPLETMCRLCDEQFATRIFYSKTLTRDPS</sequence>
<evidence type="ECO:0000313" key="8">
    <source>
        <dbReference type="Proteomes" id="UP000515211"/>
    </source>
</evidence>
<dbReference type="InterPro" id="IPR036396">
    <property type="entry name" value="Cyt_P450_sf"/>
</dbReference>
<dbReference type="GO" id="GO:0020037">
    <property type="term" value="F:heme binding"/>
    <property type="evidence" value="ECO:0007669"/>
    <property type="project" value="InterPro"/>
</dbReference>
<feature type="binding site" description="axial binding residue" evidence="6">
    <location>
        <position position="191"/>
    </location>
    <ligand>
        <name>heme</name>
        <dbReference type="ChEBI" id="CHEBI:30413"/>
    </ligand>
    <ligandPart>
        <name>Fe</name>
        <dbReference type="ChEBI" id="CHEBI:18248"/>
    </ligandPart>
</feature>
<dbReference type="GO" id="GO:0004497">
    <property type="term" value="F:monooxygenase activity"/>
    <property type="evidence" value="ECO:0007669"/>
    <property type="project" value="UniProtKB-KW"/>
</dbReference>
<keyword evidence="2 6" id="KW-0479">Metal-binding</keyword>
<evidence type="ECO:0000256" key="4">
    <source>
        <dbReference type="ARBA" id="ARBA00023004"/>
    </source>
</evidence>
<evidence type="ECO:0000313" key="9">
    <source>
        <dbReference type="RefSeq" id="XP_015963895.2"/>
    </source>
</evidence>
<keyword evidence="3 7" id="KW-0560">Oxidoreductase</keyword>
<accession>A0A6P4D882</accession>
<dbReference type="Proteomes" id="UP000515211">
    <property type="component" value="Chromosome 5"/>
</dbReference>
<dbReference type="InterPro" id="IPR002401">
    <property type="entry name" value="Cyt_P450_E_grp-I"/>
</dbReference>
<dbReference type="PANTHER" id="PTHR47947">
    <property type="entry name" value="CYTOCHROME P450 82C3-RELATED"/>
    <property type="match status" value="1"/>
</dbReference>
<keyword evidence="4 6" id="KW-0408">Iron</keyword>
<dbReference type="InterPro" id="IPR001128">
    <property type="entry name" value="Cyt_P450"/>
</dbReference>
<gene>
    <name evidence="9" type="primary">LOC107487713</name>
</gene>
<evidence type="ECO:0000256" key="1">
    <source>
        <dbReference type="ARBA" id="ARBA00022617"/>
    </source>
</evidence>
<dbReference type="InterPro" id="IPR050651">
    <property type="entry name" value="Plant_Cytochrome_P450_Monoox"/>
</dbReference>
<keyword evidence="8" id="KW-1185">Reference proteome</keyword>
<dbReference type="AlphaFoldDB" id="A0A6P4D882"/>
<organism evidence="8 9">
    <name type="scientific">Arachis duranensis</name>
    <name type="common">Wild peanut</name>
    <dbReference type="NCBI Taxonomy" id="130453"/>
    <lineage>
        <taxon>Eukaryota</taxon>
        <taxon>Viridiplantae</taxon>
        <taxon>Streptophyta</taxon>
        <taxon>Embryophyta</taxon>
        <taxon>Tracheophyta</taxon>
        <taxon>Spermatophyta</taxon>
        <taxon>Magnoliopsida</taxon>
        <taxon>eudicotyledons</taxon>
        <taxon>Gunneridae</taxon>
        <taxon>Pentapetalae</taxon>
        <taxon>rosids</taxon>
        <taxon>fabids</taxon>
        <taxon>Fabales</taxon>
        <taxon>Fabaceae</taxon>
        <taxon>Papilionoideae</taxon>
        <taxon>50 kb inversion clade</taxon>
        <taxon>dalbergioids sensu lato</taxon>
        <taxon>Dalbergieae</taxon>
        <taxon>Pterocarpus clade</taxon>
        <taxon>Arachis</taxon>
    </lineage>
</organism>
<evidence type="ECO:0000256" key="6">
    <source>
        <dbReference type="PIRSR" id="PIRSR602401-1"/>
    </source>
</evidence>
<dbReference type="GO" id="GO:0005506">
    <property type="term" value="F:iron ion binding"/>
    <property type="evidence" value="ECO:0007669"/>
    <property type="project" value="InterPro"/>
</dbReference>
<dbReference type="KEGG" id="adu:107487713"/>
<keyword evidence="5 7" id="KW-0503">Monooxygenase</keyword>